<dbReference type="InterPro" id="IPR026555">
    <property type="entry name" value="NSL3/Tex30"/>
</dbReference>
<dbReference type="PANTHER" id="PTHR13136">
    <property type="entry name" value="TESTIS DEVELOPMENT PROTEIN PRTD"/>
    <property type="match status" value="1"/>
</dbReference>
<feature type="compositionally biased region" description="Polar residues" evidence="1">
    <location>
        <begin position="509"/>
        <end position="518"/>
    </location>
</feature>
<feature type="compositionally biased region" description="Polar residues" evidence="1">
    <location>
        <begin position="642"/>
        <end position="653"/>
    </location>
</feature>
<name>A0AAR5Q4W4_DENPD</name>
<keyword evidence="3" id="KW-1185">Reference proteome</keyword>
<sequence>MLPVSSYSETSAQNYPLELTSKKSAFIQQYQEQHSTETMVIENEPAKYTYPIQITNPFERETWAISTDHCYARPWNWRPESSFLKPTKTLFVPKDNTTRPLFGITSVKNVDDCIDVEAVPELPTPIYDMQRATNLMDECEKHSILCRNSSDDYIWEEKIDKSNWTNSQNRLFTGFVSVLNNFYVGKMTYSGMKNEPVLRRTIIDKAVQRVRRLFNTVSYDTKLLQWIHQLLLDNLDQQNLSSYFDILQTLKSKVPKFVEKLLNTPISGSRTGPLSNENLLQLMKKPWDPIEISLAQDKPKRLPSSPVLVLMPCSPSVSKRNFKWMALLSNLGQVVSVPTNFGSGSHRLTMTNLIDQMFSLARGKVQEVRENYAGRHIILVGVGAGATLAIQVAQVENVFCVISLGFSMLTAEGRRGDPDDGLLELQCPALFVIGQFSSTSFQEDMEGLRERMRFETGLIVVGSADNNLIINKKKKREEGITQGIVDRCIIDEIGEFISSLILSPYPPQVRQSSNNIPSDAQKKGKSERKRFNSNTSSVESEPPSPTPRITRPVGRPAGKTKCKLEAKWAAQVAQGTTPTTNSNNTSSLSSGVNSSPLTSTEAASAVDRPVSPSHNFNTSSQKIDDLQTGTTRKMRVLKPITSGETQGKTSQKITRGEHGGSEQARLQAYNLGRNLIPGGQLSTLLQGGIKTIPPAVQPKHGSTSSTIKVLENVQLSSQASAKLISNSNSRTIDLSKIGLGQRTSGSIMILPDGKLKTVATSRAVPMKTSTGSPIIVSMSGKAQPKTTQFVTTKKHDSPKPTVKRHTLVPFTQPMKASLPPPTNLTTQDIMDLPIIFADDNQVIDPNVPTDLSTTSTTTQPNQINDHLFQATKFISPTPTNKFVIVNKPASGLNNLIVSPSTLKRPNQVPLAKQPTKYTKIILSKKSVEPIIGRVPNSSPQSILNTCGEEAIDLENELMATAVPKPGLSMEKRPLNIITKKGNFDLNEQIFMDDDDPDYVPPKNLKL</sequence>
<dbReference type="PANTHER" id="PTHR13136:SF16">
    <property type="entry name" value="KAT8 REGULATORY NSL COMPLEX SUBUNIT 3"/>
    <property type="match status" value="1"/>
</dbReference>
<dbReference type="AlphaFoldDB" id="A0AAR5Q4W4"/>
<dbReference type="GeneID" id="109543166"/>
<dbReference type="GO" id="GO:0045944">
    <property type="term" value="P:positive regulation of transcription by RNA polymerase II"/>
    <property type="evidence" value="ECO:0007669"/>
    <property type="project" value="TreeGrafter"/>
</dbReference>
<dbReference type="CTD" id="5953"/>
<reference evidence="2" key="2">
    <citation type="submission" date="2024-08" db="UniProtKB">
        <authorList>
            <consortium name="EnsemblMetazoa"/>
        </authorList>
    </citation>
    <scope>IDENTIFICATION</scope>
</reference>
<feature type="compositionally biased region" description="Low complexity" evidence="1">
    <location>
        <begin position="532"/>
        <end position="541"/>
    </location>
</feature>
<evidence type="ECO:0000313" key="2">
    <source>
        <dbReference type="EnsemblMetazoa" id="XP_019768294.1"/>
    </source>
</evidence>
<feature type="region of interest" description="Disordered" evidence="1">
    <location>
        <begin position="507"/>
        <end position="632"/>
    </location>
</feature>
<feature type="compositionally biased region" description="Polar residues" evidence="1">
    <location>
        <begin position="612"/>
        <end position="631"/>
    </location>
</feature>
<dbReference type="SUPFAM" id="SSF53474">
    <property type="entry name" value="alpha/beta-Hydrolases"/>
    <property type="match status" value="1"/>
</dbReference>
<feature type="compositionally biased region" description="Low complexity" evidence="1">
    <location>
        <begin position="575"/>
        <end position="600"/>
    </location>
</feature>
<dbReference type="Gene3D" id="3.40.50.1820">
    <property type="entry name" value="alpha/beta hydrolase"/>
    <property type="match status" value="1"/>
</dbReference>
<dbReference type="EnsemblMetazoa" id="XM_019912735.1">
    <property type="protein sequence ID" value="XP_019768294.1"/>
    <property type="gene ID" value="LOC109543166"/>
</dbReference>
<reference evidence="3" key="1">
    <citation type="journal article" date="2013" name="Genome Biol.">
        <title>Draft genome of the mountain pine beetle, Dendroctonus ponderosae Hopkins, a major forest pest.</title>
        <authorList>
            <person name="Keeling C.I."/>
            <person name="Yuen M.M."/>
            <person name="Liao N.Y."/>
            <person name="Docking T.R."/>
            <person name="Chan S.K."/>
            <person name="Taylor G.A."/>
            <person name="Palmquist D.L."/>
            <person name="Jackman S.D."/>
            <person name="Nguyen A."/>
            <person name="Li M."/>
            <person name="Henderson H."/>
            <person name="Janes J.K."/>
            <person name="Zhao Y."/>
            <person name="Pandoh P."/>
            <person name="Moore R."/>
            <person name="Sperling F.A."/>
            <person name="Huber D.P."/>
            <person name="Birol I."/>
            <person name="Jones S.J."/>
            <person name="Bohlmann J."/>
        </authorList>
    </citation>
    <scope>NUCLEOTIDE SEQUENCE</scope>
</reference>
<feature type="region of interest" description="Disordered" evidence="1">
    <location>
        <begin position="642"/>
        <end position="661"/>
    </location>
</feature>
<evidence type="ECO:0000313" key="3">
    <source>
        <dbReference type="Proteomes" id="UP000019118"/>
    </source>
</evidence>
<dbReference type="Proteomes" id="UP000019118">
    <property type="component" value="Unassembled WGS sequence"/>
</dbReference>
<evidence type="ECO:0000256" key="1">
    <source>
        <dbReference type="SAM" id="MobiDB-lite"/>
    </source>
</evidence>
<proteinExistence type="predicted"/>
<organism evidence="2 3">
    <name type="scientific">Dendroctonus ponderosae</name>
    <name type="common">Mountain pine beetle</name>
    <dbReference type="NCBI Taxonomy" id="77166"/>
    <lineage>
        <taxon>Eukaryota</taxon>
        <taxon>Metazoa</taxon>
        <taxon>Ecdysozoa</taxon>
        <taxon>Arthropoda</taxon>
        <taxon>Hexapoda</taxon>
        <taxon>Insecta</taxon>
        <taxon>Pterygota</taxon>
        <taxon>Neoptera</taxon>
        <taxon>Endopterygota</taxon>
        <taxon>Coleoptera</taxon>
        <taxon>Polyphaga</taxon>
        <taxon>Cucujiformia</taxon>
        <taxon>Curculionidae</taxon>
        <taxon>Scolytinae</taxon>
        <taxon>Dendroctonus</taxon>
    </lineage>
</organism>
<dbReference type="GO" id="GO:0044545">
    <property type="term" value="C:NSL complex"/>
    <property type="evidence" value="ECO:0007669"/>
    <property type="project" value="TreeGrafter"/>
</dbReference>
<evidence type="ECO:0008006" key="4">
    <source>
        <dbReference type="Google" id="ProtNLM"/>
    </source>
</evidence>
<protein>
    <recommendedName>
        <fullName evidence="4">KAT8 regulatory NSL complex subunit 3</fullName>
    </recommendedName>
</protein>
<dbReference type="InterPro" id="IPR029058">
    <property type="entry name" value="AB_hydrolase_fold"/>
</dbReference>
<dbReference type="KEGG" id="dpa:109543166"/>
<accession>A0AAR5Q4W4</accession>